<feature type="transmembrane region" description="Helical" evidence="2">
    <location>
        <begin position="60"/>
        <end position="86"/>
    </location>
</feature>
<evidence type="ECO:0000259" key="3">
    <source>
        <dbReference type="Pfam" id="PF02517"/>
    </source>
</evidence>
<feature type="transmembrane region" description="Helical" evidence="2">
    <location>
        <begin position="206"/>
        <end position="226"/>
    </location>
</feature>
<evidence type="ECO:0000256" key="1">
    <source>
        <dbReference type="ARBA" id="ARBA00009067"/>
    </source>
</evidence>
<evidence type="ECO:0000313" key="4">
    <source>
        <dbReference type="EMBL" id="BBC61459.1"/>
    </source>
</evidence>
<feature type="domain" description="CAAX prenyl protease 2/Lysostaphin resistance protein A-like" evidence="3">
    <location>
        <begin position="151"/>
        <end position="243"/>
    </location>
</feature>
<organism evidence="4 5">
    <name type="scientific">Melissococcus plutonius</name>
    <dbReference type="NCBI Taxonomy" id="33970"/>
    <lineage>
        <taxon>Bacteria</taxon>
        <taxon>Bacillati</taxon>
        <taxon>Bacillota</taxon>
        <taxon>Bacilli</taxon>
        <taxon>Lactobacillales</taxon>
        <taxon>Enterococcaceae</taxon>
        <taxon>Melissococcus</taxon>
    </lineage>
</organism>
<evidence type="ECO:0000256" key="2">
    <source>
        <dbReference type="SAM" id="Phobius"/>
    </source>
</evidence>
<dbReference type="Proteomes" id="UP000269226">
    <property type="component" value="Chromosome"/>
</dbReference>
<dbReference type="InterPro" id="IPR003675">
    <property type="entry name" value="Rce1/LyrA-like_dom"/>
</dbReference>
<dbReference type="GeneID" id="57043898"/>
<dbReference type="GO" id="GO:0080120">
    <property type="term" value="P:CAAX-box protein maturation"/>
    <property type="evidence" value="ECO:0007669"/>
    <property type="project" value="UniProtKB-ARBA"/>
</dbReference>
<keyword evidence="2" id="KW-0812">Transmembrane</keyword>
<proteinExistence type="inferred from homology"/>
<dbReference type="EMBL" id="AP018492">
    <property type="protein sequence ID" value="BBC61459.1"/>
    <property type="molecule type" value="Genomic_DNA"/>
</dbReference>
<sequence>MEKKLPTDQYLWIEEKNDDFPFYNNKPIHVSEKRWLAIIGFAFVGFLLLSFLYIPFIPPIFITIIATFCLPIFSLLGLKIFIGNYWHTLFRPLYLKDIVNILLFTILSLITSAALSGLATLLTTMNNNPDSITDTGKRAVEFFWFSRIQDVVQLFGEEFLAILPFLFLLQWFTQKRKLSRKQSIIYALILSSILFGLLHLPTYNWNIWQCILVIGLGRIVDSLAYIRTKNLWVSYLVHFLYDTLLFSLSFIGG</sequence>
<protein>
    <recommendedName>
        <fullName evidence="3">CAAX prenyl protease 2/Lysostaphin resistance protein A-like domain-containing protein</fullName>
    </recommendedName>
</protein>
<keyword evidence="2" id="KW-0472">Membrane</keyword>
<name>A0A2Z5Y3N6_9ENTE</name>
<dbReference type="RefSeq" id="WP_013773462.1">
    <property type="nucleotide sequence ID" value="NZ_AP018492.1"/>
</dbReference>
<feature type="transmembrane region" description="Helical" evidence="2">
    <location>
        <begin position="98"/>
        <end position="122"/>
    </location>
</feature>
<reference evidence="4 5" key="1">
    <citation type="submission" date="2018-01" db="EMBL/GenBank/DDBJ databases">
        <title>Whole genome sequence of Melissococcus plutonius DAT561.</title>
        <authorList>
            <person name="Okumura K."/>
            <person name="Takamatsu D."/>
            <person name="Okura M."/>
        </authorList>
    </citation>
    <scope>NUCLEOTIDE SEQUENCE [LARGE SCALE GENOMIC DNA]</scope>
    <source>
        <strain evidence="4 5">DAT561</strain>
    </source>
</reference>
<comment type="similarity">
    <text evidence="1">Belongs to the UPF0177 family.</text>
</comment>
<gene>
    <name evidence="4" type="ORF">DAT561_1359</name>
</gene>
<keyword evidence="2" id="KW-1133">Transmembrane helix</keyword>
<feature type="transmembrane region" description="Helical" evidence="2">
    <location>
        <begin position="151"/>
        <end position="172"/>
    </location>
</feature>
<dbReference type="AlphaFoldDB" id="A0A2Z5Y3N6"/>
<feature type="transmembrane region" description="Helical" evidence="2">
    <location>
        <begin position="184"/>
        <end position="200"/>
    </location>
</feature>
<accession>A0A2Z5Y3N6</accession>
<dbReference type="Pfam" id="PF02517">
    <property type="entry name" value="Rce1-like"/>
    <property type="match status" value="1"/>
</dbReference>
<evidence type="ECO:0000313" key="5">
    <source>
        <dbReference type="Proteomes" id="UP000269226"/>
    </source>
</evidence>
<feature type="transmembrane region" description="Helical" evidence="2">
    <location>
        <begin position="35"/>
        <end position="54"/>
    </location>
</feature>
<dbReference type="OMA" id="WVSAGAH"/>
<feature type="transmembrane region" description="Helical" evidence="2">
    <location>
        <begin position="233"/>
        <end position="252"/>
    </location>
</feature>
<dbReference type="GO" id="GO:0004175">
    <property type="term" value="F:endopeptidase activity"/>
    <property type="evidence" value="ECO:0007669"/>
    <property type="project" value="UniProtKB-ARBA"/>
</dbReference>